<name>A0A426UWD8_9ACTN</name>
<proteinExistence type="predicted"/>
<organism evidence="1 2">
    <name type="scientific">Glycomyces terrestris</name>
    <dbReference type="NCBI Taxonomy" id="2493553"/>
    <lineage>
        <taxon>Bacteria</taxon>
        <taxon>Bacillati</taxon>
        <taxon>Actinomycetota</taxon>
        <taxon>Actinomycetes</taxon>
        <taxon>Glycomycetales</taxon>
        <taxon>Glycomycetaceae</taxon>
        <taxon>Glycomyces</taxon>
    </lineage>
</organism>
<keyword evidence="2" id="KW-1185">Reference proteome</keyword>
<dbReference type="RefSeq" id="WP_125248963.1">
    <property type="nucleotide sequence ID" value="NZ_RSEB01000004.1"/>
</dbReference>
<dbReference type="Proteomes" id="UP000277256">
    <property type="component" value="Unassembled WGS sequence"/>
</dbReference>
<gene>
    <name evidence="1" type="ORF">EIW28_17495</name>
</gene>
<dbReference type="AlphaFoldDB" id="A0A426UWD8"/>
<accession>A0A426UWD8</accession>
<protein>
    <submittedName>
        <fullName evidence="1">Uncharacterized protein</fullName>
    </submittedName>
</protein>
<dbReference type="EMBL" id="RSEB01000004">
    <property type="protein sequence ID" value="RRR98656.1"/>
    <property type="molecule type" value="Genomic_DNA"/>
</dbReference>
<evidence type="ECO:0000313" key="2">
    <source>
        <dbReference type="Proteomes" id="UP000277256"/>
    </source>
</evidence>
<dbReference type="OrthoDB" id="4249122at2"/>
<evidence type="ECO:0000313" key="1">
    <source>
        <dbReference type="EMBL" id="RRR98656.1"/>
    </source>
</evidence>
<comment type="caution">
    <text evidence="1">The sequence shown here is derived from an EMBL/GenBank/DDBJ whole genome shotgun (WGS) entry which is preliminary data.</text>
</comment>
<reference evidence="1 2" key="1">
    <citation type="submission" date="2018-12" db="EMBL/GenBank/DDBJ databases">
        <title>Glycomyces sp. YIM 121974 draft genome.</title>
        <authorList>
            <person name="Li Q."/>
        </authorList>
    </citation>
    <scope>NUCLEOTIDE SEQUENCE [LARGE SCALE GENOMIC DNA]</scope>
    <source>
        <strain evidence="1 2">YIM 121974</strain>
    </source>
</reference>
<sequence>METEVRRTLAHRSTSDLVWLTLLALPLQAALTAFGTGVMNDLYDSLKRSAARLRRPGEADPAPMVLEDPDTGLRIVLEAGLPPEALDALVSLDLDRFRSGPVHYDRARKTWRSVNDEVEG</sequence>